<feature type="transmembrane region" description="Helical" evidence="1">
    <location>
        <begin position="67"/>
        <end position="88"/>
    </location>
</feature>
<proteinExistence type="predicted"/>
<evidence type="ECO:0000259" key="2">
    <source>
        <dbReference type="Pfam" id="PF03372"/>
    </source>
</evidence>
<dbReference type="PATRIC" id="fig|582680.7.peg.2863"/>
<dbReference type="SUPFAM" id="SSF56219">
    <property type="entry name" value="DNase I-like"/>
    <property type="match status" value="1"/>
</dbReference>
<dbReference type="GO" id="GO:0004519">
    <property type="term" value="F:endonuclease activity"/>
    <property type="evidence" value="ECO:0007669"/>
    <property type="project" value="UniProtKB-KW"/>
</dbReference>
<comment type="caution">
    <text evidence="3">The sequence shown here is derived from an EMBL/GenBank/DDBJ whole genome shotgun (WGS) entry which is preliminary data.</text>
</comment>
<keyword evidence="3" id="KW-0269">Exonuclease</keyword>
<dbReference type="InterPro" id="IPR005135">
    <property type="entry name" value="Endo/exonuclease/phosphatase"/>
</dbReference>
<dbReference type="RefSeq" id="WP_045251459.1">
    <property type="nucleotide sequence ID" value="NZ_JYIT01000082.1"/>
</dbReference>
<feature type="domain" description="Endonuclease/exonuclease/phosphatase" evidence="2">
    <location>
        <begin position="109"/>
        <end position="332"/>
    </location>
</feature>
<evidence type="ECO:0000256" key="1">
    <source>
        <dbReference type="SAM" id="Phobius"/>
    </source>
</evidence>
<dbReference type="AlphaFoldDB" id="A0A0F0KL60"/>
<dbReference type="Gene3D" id="3.60.10.10">
    <property type="entry name" value="Endonuclease/exonuclease/phosphatase"/>
    <property type="match status" value="1"/>
</dbReference>
<dbReference type="EMBL" id="JYIT01000082">
    <property type="protein sequence ID" value="KJL20880.1"/>
    <property type="molecule type" value="Genomic_DNA"/>
</dbReference>
<accession>A0A0F0KL60</accession>
<keyword evidence="3" id="KW-0255">Endonuclease</keyword>
<dbReference type="GO" id="GO:0004527">
    <property type="term" value="F:exonuclease activity"/>
    <property type="evidence" value="ECO:0007669"/>
    <property type="project" value="UniProtKB-KW"/>
</dbReference>
<feature type="transmembrane region" description="Helical" evidence="1">
    <location>
        <begin position="42"/>
        <end position="60"/>
    </location>
</feature>
<evidence type="ECO:0000313" key="4">
    <source>
        <dbReference type="Proteomes" id="UP000033448"/>
    </source>
</evidence>
<keyword evidence="4" id="KW-1185">Reference proteome</keyword>
<name>A0A0F0KL60_9MICO</name>
<keyword evidence="3" id="KW-0378">Hydrolase</keyword>
<evidence type="ECO:0000313" key="3">
    <source>
        <dbReference type="EMBL" id="KJL20880.1"/>
    </source>
</evidence>
<keyword evidence="1" id="KW-0472">Membrane</keyword>
<dbReference type="Pfam" id="PF03372">
    <property type="entry name" value="Exo_endo_phos"/>
    <property type="match status" value="1"/>
</dbReference>
<dbReference type="OrthoDB" id="2340043at2"/>
<dbReference type="Proteomes" id="UP000033448">
    <property type="component" value="Unassembled WGS sequence"/>
</dbReference>
<keyword evidence="1" id="KW-1133">Transmembrane helix</keyword>
<dbReference type="InterPro" id="IPR036691">
    <property type="entry name" value="Endo/exonu/phosph_ase_sf"/>
</dbReference>
<keyword evidence="1" id="KW-0812">Transmembrane</keyword>
<reference evidence="3 4" key="1">
    <citation type="submission" date="2015-02" db="EMBL/GenBank/DDBJ databases">
        <title>Draft genome sequences of ten Microbacterium spp. with emphasis on heavy metal contaminated environments.</title>
        <authorList>
            <person name="Corretto E."/>
        </authorList>
    </citation>
    <scope>NUCLEOTIDE SEQUENCE [LARGE SCALE GENOMIC DNA]</scope>
    <source>
        <strain evidence="3 4">DSM 23848</strain>
    </source>
</reference>
<organism evidence="3 4">
    <name type="scientific">Microbacterium azadirachtae</name>
    <dbReference type="NCBI Taxonomy" id="582680"/>
    <lineage>
        <taxon>Bacteria</taxon>
        <taxon>Bacillati</taxon>
        <taxon>Actinomycetota</taxon>
        <taxon>Actinomycetes</taxon>
        <taxon>Micrococcales</taxon>
        <taxon>Microbacteriaceae</taxon>
        <taxon>Microbacterium</taxon>
    </lineage>
</organism>
<gene>
    <name evidence="3" type="ORF">RL72_02807</name>
</gene>
<protein>
    <submittedName>
        <fullName evidence="3">Endonuclease/Exonuclease/phosphatase family protein</fullName>
    </submittedName>
</protein>
<sequence>MFRLIGILLTVLFAIATAIVTWPQFFHLEQTFPITQIVASRAALVIAFAGILLLALLLMLARPLRGFAASLAIVALLGGGASAAILALRGVDTADVLPAKTSSSVRVLAWNTAGEAVSADEIAQTVVSQQADIVALPETTEAVGEDIALKLRDAGHPMWVHHVQYRPEVTQGPDSWQTTVLISPALGDYSVIPSSADGSSNTSSVPSAVVMPVDGDGPTVVAVHTVAPRQDEMDGWAKDLRWVADQCPAGKNVILAGDFNATLDHMSGLGTAGGDLGACRDAASRAGSGAVGTWPTSVPALLGAPIDHVMATEQWRASGAAVLPAGAGGSDHRALITQLERATP</sequence>
<keyword evidence="3" id="KW-0540">Nuclease</keyword>